<accession>A0A3N4KLL3</accession>
<dbReference type="InterPro" id="IPR043502">
    <property type="entry name" value="DNA/RNA_pol_sf"/>
</dbReference>
<dbReference type="Gene3D" id="3.40.1170.60">
    <property type="match status" value="1"/>
</dbReference>
<keyword evidence="10" id="KW-0239">DNA-directed DNA polymerase</keyword>
<protein>
    <recommendedName>
        <fullName evidence="3">DNA polymerase kappa</fullName>
        <ecNumber evidence="2">2.7.7.7</ecNumber>
    </recommendedName>
</protein>
<dbReference type="Pfam" id="PF00817">
    <property type="entry name" value="IMS"/>
    <property type="match status" value="1"/>
</dbReference>
<keyword evidence="16" id="KW-1185">Reference proteome</keyword>
<gene>
    <name evidence="15" type="ORF">P167DRAFT_554040</name>
</gene>
<dbReference type="OrthoDB" id="1747274at2759"/>
<feature type="compositionally biased region" description="Polar residues" evidence="13">
    <location>
        <begin position="1"/>
        <end position="12"/>
    </location>
</feature>
<dbReference type="SUPFAM" id="SSF56672">
    <property type="entry name" value="DNA/RNA polymerases"/>
    <property type="match status" value="1"/>
</dbReference>
<dbReference type="Pfam" id="PF11799">
    <property type="entry name" value="IMS_C"/>
    <property type="match status" value="1"/>
</dbReference>
<evidence type="ECO:0000256" key="12">
    <source>
        <dbReference type="ARBA" id="ARBA00049244"/>
    </source>
</evidence>
<dbReference type="InterPro" id="IPR050116">
    <property type="entry name" value="DNA_polymerase-Y"/>
</dbReference>
<dbReference type="Gene3D" id="1.10.150.20">
    <property type="entry name" value="5' to 3' exonuclease, C-terminal subdomain"/>
    <property type="match status" value="1"/>
</dbReference>
<keyword evidence="6" id="KW-0235">DNA replication</keyword>
<keyword evidence="8" id="KW-0227">DNA damage</keyword>
<evidence type="ECO:0000256" key="11">
    <source>
        <dbReference type="ARBA" id="ARBA00023204"/>
    </source>
</evidence>
<evidence type="ECO:0000256" key="8">
    <source>
        <dbReference type="ARBA" id="ARBA00022763"/>
    </source>
</evidence>
<dbReference type="EMBL" id="ML119136">
    <property type="protein sequence ID" value="RPB11410.1"/>
    <property type="molecule type" value="Genomic_DNA"/>
</dbReference>
<dbReference type="GO" id="GO:0003887">
    <property type="term" value="F:DNA-directed DNA polymerase activity"/>
    <property type="evidence" value="ECO:0007669"/>
    <property type="project" value="UniProtKB-KW"/>
</dbReference>
<feature type="domain" description="UmuC" evidence="14">
    <location>
        <begin position="108"/>
        <end position="288"/>
    </location>
</feature>
<keyword evidence="9" id="KW-0460">Magnesium</keyword>
<dbReference type="InterPro" id="IPR036775">
    <property type="entry name" value="DNA_pol_Y-fam_lit_finger_sf"/>
</dbReference>
<organism evidence="15 16">
    <name type="scientific">Morchella conica CCBAS932</name>
    <dbReference type="NCBI Taxonomy" id="1392247"/>
    <lineage>
        <taxon>Eukaryota</taxon>
        <taxon>Fungi</taxon>
        <taxon>Dikarya</taxon>
        <taxon>Ascomycota</taxon>
        <taxon>Pezizomycotina</taxon>
        <taxon>Pezizomycetes</taxon>
        <taxon>Pezizales</taxon>
        <taxon>Morchellaceae</taxon>
        <taxon>Morchella</taxon>
    </lineage>
</organism>
<evidence type="ECO:0000256" key="6">
    <source>
        <dbReference type="ARBA" id="ARBA00022705"/>
    </source>
</evidence>
<comment type="similarity">
    <text evidence="1">Belongs to the DNA polymerase type-Y family.</text>
</comment>
<evidence type="ECO:0000256" key="7">
    <source>
        <dbReference type="ARBA" id="ARBA00022723"/>
    </source>
</evidence>
<dbReference type="AlphaFoldDB" id="A0A3N4KLL3"/>
<dbReference type="PROSITE" id="PS50173">
    <property type="entry name" value="UMUC"/>
    <property type="match status" value="1"/>
</dbReference>
<keyword evidence="7" id="KW-0479">Metal-binding</keyword>
<keyword evidence="11" id="KW-0234">DNA repair</keyword>
<dbReference type="PANTHER" id="PTHR11076">
    <property type="entry name" value="DNA REPAIR POLYMERASE UMUC / TRANSFERASE FAMILY MEMBER"/>
    <property type="match status" value="1"/>
</dbReference>
<dbReference type="InParanoid" id="A0A3N4KLL3"/>
<evidence type="ECO:0000256" key="9">
    <source>
        <dbReference type="ARBA" id="ARBA00022842"/>
    </source>
</evidence>
<feature type="compositionally biased region" description="Basic and acidic residues" evidence="13">
    <location>
        <begin position="592"/>
        <end position="604"/>
    </location>
</feature>
<dbReference type="Proteomes" id="UP000277580">
    <property type="component" value="Unassembled WGS sequence"/>
</dbReference>
<feature type="region of interest" description="Disordered" evidence="13">
    <location>
        <begin position="581"/>
        <end position="616"/>
    </location>
</feature>
<evidence type="ECO:0000313" key="16">
    <source>
        <dbReference type="Proteomes" id="UP000277580"/>
    </source>
</evidence>
<dbReference type="Gene3D" id="3.30.1490.100">
    <property type="entry name" value="DNA polymerase, Y-family, little finger domain"/>
    <property type="match status" value="1"/>
</dbReference>
<dbReference type="FunFam" id="3.40.1170.60:FF:000012">
    <property type="entry name" value="Putative DNA-directed polymerase kappa"/>
    <property type="match status" value="1"/>
</dbReference>
<dbReference type="GO" id="GO:0046872">
    <property type="term" value="F:metal ion binding"/>
    <property type="evidence" value="ECO:0007669"/>
    <property type="project" value="UniProtKB-KW"/>
</dbReference>
<comment type="catalytic activity">
    <reaction evidence="12">
        <text>DNA(n) + a 2'-deoxyribonucleoside 5'-triphosphate = DNA(n+1) + diphosphate</text>
        <dbReference type="Rhea" id="RHEA:22508"/>
        <dbReference type="Rhea" id="RHEA-COMP:17339"/>
        <dbReference type="Rhea" id="RHEA-COMP:17340"/>
        <dbReference type="ChEBI" id="CHEBI:33019"/>
        <dbReference type="ChEBI" id="CHEBI:61560"/>
        <dbReference type="ChEBI" id="CHEBI:173112"/>
        <dbReference type="EC" id="2.7.7.7"/>
    </reaction>
</comment>
<dbReference type="GO" id="GO:0005634">
    <property type="term" value="C:nucleus"/>
    <property type="evidence" value="ECO:0007669"/>
    <property type="project" value="TreeGrafter"/>
</dbReference>
<dbReference type="HAMAP" id="MF_01113">
    <property type="entry name" value="DNApol_IV"/>
    <property type="match status" value="1"/>
</dbReference>
<evidence type="ECO:0000256" key="3">
    <source>
        <dbReference type="ARBA" id="ARBA00016178"/>
    </source>
</evidence>
<feature type="region of interest" description="Disordered" evidence="13">
    <location>
        <begin position="460"/>
        <end position="479"/>
    </location>
</feature>
<dbReference type="STRING" id="1392247.A0A3N4KLL3"/>
<dbReference type="InterPro" id="IPR024728">
    <property type="entry name" value="PolY_HhH_motif"/>
</dbReference>
<dbReference type="GO" id="GO:0003684">
    <property type="term" value="F:damaged DNA binding"/>
    <property type="evidence" value="ECO:0007669"/>
    <property type="project" value="InterPro"/>
</dbReference>
<evidence type="ECO:0000256" key="2">
    <source>
        <dbReference type="ARBA" id="ARBA00012417"/>
    </source>
</evidence>
<proteinExistence type="inferred from homology"/>
<dbReference type="NCBIfam" id="NF002677">
    <property type="entry name" value="PRK02406.1"/>
    <property type="match status" value="1"/>
</dbReference>
<keyword evidence="5" id="KW-0548">Nucleotidyltransferase</keyword>
<evidence type="ECO:0000256" key="5">
    <source>
        <dbReference type="ARBA" id="ARBA00022695"/>
    </source>
</evidence>
<dbReference type="FunFam" id="1.10.150.810:FF:000003">
    <property type="entry name" value="DNA polymerase kappa subunit"/>
    <property type="match status" value="1"/>
</dbReference>
<evidence type="ECO:0000259" key="14">
    <source>
        <dbReference type="PROSITE" id="PS50173"/>
    </source>
</evidence>
<dbReference type="GO" id="GO:0006260">
    <property type="term" value="P:DNA replication"/>
    <property type="evidence" value="ECO:0007669"/>
    <property type="project" value="UniProtKB-KW"/>
</dbReference>
<evidence type="ECO:0000256" key="1">
    <source>
        <dbReference type="ARBA" id="ARBA00010945"/>
    </source>
</evidence>
<dbReference type="CDD" id="cd03586">
    <property type="entry name" value="PolY_Pol_IV_kappa"/>
    <property type="match status" value="1"/>
</dbReference>
<evidence type="ECO:0000313" key="15">
    <source>
        <dbReference type="EMBL" id="RPB11410.1"/>
    </source>
</evidence>
<name>A0A3N4KLL3_9PEZI</name>
<dbReference type="InterPro" id="IPR017961">
    <property type="entry name" value="DNA_pol_Y-fam_little_finger"/>
</dbReference>
<dbReference type="Pfam" id="PF11798">
    <property type="entry name" value="IMS_HHH"/>
    <property type="match status" value="1"/>
</dbReference>
<dbReference type="InterPro" id="IPR022880">
    <property type="entry name" value="DNApol_IV"/>
</dbReference>
<evidence type="ECO:0000256" key="4">
    <source>
        <dbReference type="ARBA" id="ARBA00022679"/>
    </source>
</evidence>
<keyword evidence="4" id="KW-0808">Transferase</keyword>
<dbReference type="Gene3D" id="3.30.160.60">
    <property type="entry name" value="Classic Zinc Finger"/>
    <property type="match status" value="1"/>
</dbReference>
<feature type="region of interest" description="Disordered" evidence="13">
    <location>
        <begin position="1"/>
        <end position="20"/>
    </location>
</feature>
<reference evidence="15 16" key="1">
    <citation type="journal article" date="2018" name="Nat. Ecol. Evol.">
        <title>Pezizomycetes genomes reveal the molecular basis of ectomycorrhizal truffle lifestyle.</title>
        <authorList>
            <person name="Murat C."/>
            <person name="Payen T."/>
            <person name="Noel B."/>
            <person name="Kuo A."/>
            <person name="Morin E."/>
            <person name="Chen J."/>
            <person name="Kohler A."/>
            <person name="Krizsan K."/>
            <person name="Balestrini R."/>
            <person name="Da Silva C."/>
            <person name="Montanini B."/>
            <person name="Hainaut M."/>
            <person name="Levati E."/>
            <person name="Barry K.W."/>
            <person name="Belfiori B."/>
            <person name="Cichocki N."/>
            <person name="Clum A."/>
            <person name="Dockter R.B."/>
            <person name="Fauchery L."/>
            <person name="Guy J."/>
            <person name="Iotti M."/>
            <person name="Le Tacon F."/>
            <person name="Lindquist E.A."/>
            <person name="Lipzen A."/>
            <person name="Malagnac F."/>
            <person name="Mello A."/>
            <person name="Molinier V."/>
            <person name="Miyauchi S."/>
            <person name="Poulain J."/>
            <person name="Riccioni C."/>
            <person name="Rubini A."/>
            <person name="Sitrit Y."/>
            <person name="Splivallo R."/>
            <person name="Traeger S."/>
            <person name="Wang M."/>
            <person name="Zifcakova L."/>
            <person name="Wipf D."/>
            <person name="Zambonelli A."/>
            <person name="Paolocci F."/>
            <person name="Nowrousian M."/>
            <person name="Ottonello S."/>
            <person name="Baldrian P."/>
            <person name="Spatafora J.W."/>
            <person name="Henrissat B."/>
            <person name="Nagy L.G."/>
            <person name="Aury J.M."/>
            <person name="Wincker P."/>
            <person name="Grigoriev I.V."/>
            <person name="Bonfante P."/>
            <person name="Martin F.M."/>
        </authorList>
    </citation>
    <scope>NUCLEOTIDE SEQUENCE [LARGE SCALE GENOMIC DNA]</scope>
    <source>
        <strain evidence="15 16">CCBAS932</strain>
    </source>
</reference>
<dbReference type="Gene3D" id="1.10.150.810">
    <property type="match status" value="1"/>
</dbReference>
<dbReference type="GO" id="GO:0042276">
    <property type="term" value="P:error-prone translesion synthesis"/>
    <property type="evidence" value="ECO:0007669"/>
    <property type="project" value="TreeGrafter"/>
</dbReference>
<dbReference type="PANTHER" id="PTHR11076:SF33">
    <property type="entry name" value="DNA POLYMERASE KAPPA"/>
    <property type="match status" value="1"/>
</dbReference>
<dbReference type="InterPro" id="IPR001126">
    <property type="entry name" value="UmuC"/>
</dbReference>
<dbReference type="InterPro" id="IPR043128">
    <property type="entry name" value="Rev_trsase/Diguanyl_cyclase"/>
</dbReference>
<evidence type="ECO:0000256" key="13">
    <source>
        <dbReference type="SAM" id="MobiDB-lite"/>
    </source>
</evidence>
<dbReference type="GO" id="GO:0006281">
    <property type="term" value="P:DNA repair"/>
    <property type="evidence" value="ECO:0007669"/>
    <property type="project" value="UniProtKB-KW"/>
</dbReference>
<dbReference type="SUPFAM" id="SSF100879">
    <property type="entry name" value="Lesion bypass DNA polymerase (Y-family), little finger domain"/>
    <property type="match status" value="1"/>
</dbReference>
<dbReference type="EC" id="2.7.7.7" evidence="2"/>
<sequence length="616" mass="68978">MASNSNPDPNSTEEAHKSLRHSLLGPSLLKAGQDRVNQQKVGEIIYNASKGSKFFKHEERRDEQLTKRIEGILKRKKELEALDLSVYVKKVDEQIAALEASRDLSQTIVHVDCDAFYASVEELDRPELKEVPMAVGGGVLTTCNYKAREFGVRSGMAGYIAKQLCPHLIFLPLNFEKYGQKAEEVREVLAKYDPRYEAGSCDEAFLNITKYLEEHPEMTPDTATEQIRAEVFAHAKITVSAGIAPNARLAKIASNQNKPNGQFRIQPTVDAVRTFMSTLPVRKVNGVGRVFERELQAIGINTWGDVHPLRHLLQPLFSEKLASFLLNCHLGLGRTHVHPVDEYERKSIGTESTFSDLRGPDPLRAKLRSTAVELEKDLANAELKGRTVNLKVKLHTYEVYTRQKALGRAICTAEELYNAALPLLAGLEVEFRPLRLRLMGLRMTQLVDANRGPGRLEELFKNAGTAGAGKRKRERDDEGWEVWPEEEFTQMKAASGEQEEDILLLSQHEVVDSDEEEGEETSAAAAAAAEVAVNSKNANAPEQAPEEERWPCPICTRMLPAEDALFNEHVDFCLSRETIKEAVKGSSGPPDPPEKVQQHQQQEKRPRKIYHIPLMP</sequence>
<dbReference type="FunFam" id="3.30.1490.100:FF:000004">
    <property type="entry name" value="DNA polymerase IV"/>
    <property type="match status" value="1"/>
</dbReference>
<dbReference type="Gene3D" id="3.30.70.270">
    <property type="match status" value="1"/>
</dbReference>
<evidence type="ECO:0000256" key="10">
    <source>
        <dbReference type="ARBA" id="ARBA00022932"/>
    </source>
</evidence>
<dbReference type="GO" id="GO:0070987">
    <property type="term" value="P:error-free translesion synthesis"/>
    <property type="evidence" value="ECO:0007669"/>
    <property type="project" value="UniProtKB-ARBA"/>
</dbReference>